<dbReference type="Proteomes" id="UP000756921">
    <property type="component" value="Unassembled WGS sequence"/>
</dbReference>
<sequence>DLRDGFVTVVVGTDDECKLFVLQKGVVCKRSTYSRGSMEDQGWELRPGIVRLRNEDPDIFQVDVQSLYAGNVLKDDSDESSEDKFRTLGQLYVLADKTKHVHAKNHTVEAIYLVVPTNHDVCDNLADMIITI</sequence>
<gene>
    <name evidence="1" type="ORF">PMIN01_10402</name>
</gene>
<accession>A0A9P6GAG3</accession>
<dbReference type="Gene3D" id="3.30.710.10">
    <property type="entry name" value="Potassium Channel Kv1.1, Chain A"/>
    <property type="match status" value="1"/>
</dbReference>
<evidence type="ECO:0000313" key="2">
    <source>
        <dbReference type="Proteomes" id="UP000756921"/>
    </source>
</evidence>
<feature type="non-terminal residue" evidence="1">
    <location>
        <position position="1"/>
    </location>
</feature>
<evidence type="ECO:0000313" key="1">
    <source>
        <dbReference type="EMBL" id="KAF9731385.1"/>
    </source>
</evidence>
<dbReference type="EMBL" id="WJXW01000012">
    <property type="protein sequence ID" value="KAF9731385.1"/>
    <property type="molecule type" value="Genomic_DNA"/>
</dbReference>
<name>A0A9P6GAG3_9PLEO</name>
<proteinExistence type="predicted"/>
<dbReference type="InterPro" id="IPR011333">
    <property type="entry name" value="SKP1/BTB/POZ_sf"/>
</dbReference>
<dbReference type="AlphaFoldDB" id="A0A9P6GAG3"/>
<reference evidence="1" key="1">
    <citation type="journal article" date="2020" name="Mol. Plant Microbe Interact.">
        <title>Genome Sequence of the Biocontrol Agent Coniothyrium minitans strain Conio (IMI 134523).</title>
        <authorList>
            <person name="Patel D."/>
            <person name="Shittu T.A."/>
            <person name="Baroncelli R."/>
            <person name="Muthumeenakshi S."/>
            <person name="Osborne T.H."/>
            <person name="Janganan T.K."/>
            <person name="Sreenivasaprasad S."/>
        </authorList>
    </citation>
    <scope>NUCLEOTIDE SEQUENCE</scope>
    <source>
        <strain evidence="1">Conio</strain>
    </source>
</reference>
<dbReference type="OrthoDB" id="1022638at2759"/>
<organism evidence="1 2">
    <name type="scientific">Paraphaeosphaeria minitans</name>
    <dbReference type="NCBI Taxonomy" id="565426"/>
    <lineage>
        <taxon>Eukaryota</taxon>
        <taxon>Fungi</taxon>
        <taxon>Dikarya</taxon>
        <taxon>Ascomycota</taxon>
        <taxon>Pezizomycotina</taxon>
        <taxon>Dothideomycetes</taxon>
        <taxon>Pleosporomycetidae</taxon>
        <taxon>Pleosporales</taxon>
        <taxon>Massarineae</taxon>
        <taxon>Didymosphaeriaceae</taxon>
        <taxon>Paraphaeosphaeria</taxon>
    </lineage>
</organism>
<comment type="caution">
    <text evidence="1">The sequence shown here is derived from an EMBL/GenBank/DDBJ whole genome shotgun (WGS) entry which is preliminary data.</text>
</comment>
<keyword evidence="2" id="KW-1185">Reference proteome</keyword>
<protein>
    <submittedName>
        <fullName evidence="1">Uncharacterized protein</fullName>
    </submittedName>
</protein>